<evidence type="ECO:0000313" key="1">
    <source>
        <dbReference type="EMBL" id="PKS11617.1"/>
    </source>
</evidence>
<protein>
    <submittedName>
        <fullName evidence="1">Uncharacterized protein</fullName>
    </submittedName>
</protein>
<organism evidence="1 2">
    <name type="scientific">Lomentospora prolificans</name>
    <dbReference type="NCBI Taxonomy" id="41688"/>
    <lineage>
        <taxon>Eukaryota</taxon>
        <taxon>Fungi</taxon>
        <taxon>Dikarya</taxon>
        <taxon>Ascomycota</taxon>
        <taxon>Pezizomycotina</taxon>
        <taxon>Sordariomycetes</taxon>
        <taxon>Hypocreomycetidae</taxon>
        <taxon>Microascales</taxon>
        <taxon>Microascaceae</taxon>
        <taxon>Lomentospora</taxon>
    </lineage>
</organism>
<proteinExistence type="predicted"/>
<name>A0A2N3NGT5_9PEZI</name>
<dbReference type="Proteomes" id="UP000233524">
    <property type="component" value="Unassembled WGS sequence"/>
</dbReference>
<dbReference type="InParanoid" id="A0A2N3NGT5"/>
<accession>A0A2N3NGT5</accession>
<dbReference type="VEuPathDB" id="FungiDB:jhhlp_001768"/>
<comment type="caution">
    <text evidence="1">The sequence shown here is derived from an EMBL/GenBank/DDBJ whole genome shotgun (WGS) entry which is preliminary data.</text>
</comment>
<keyword evidence="2" id="KW-1185">Reference proteome</keyword>
<dbReference type="EMBL" id="NLAX01000006">
    <property type="protein sequence ID" value="PKS11617.1"/>
    <property type="molecule type" value="Genomic_DNA"/>
</dbReference>
<reference evidence="1 2" key="1">
    <citation type="journal article" date="2017" name="G3 (Bethesda)">
        <title>First Draft Genome Sequence of the Pathogenic Fungus Lomentospora prolificans (Formerly Scedosporium prolificans).</title>
        <authorList>
            <person name="Luo R."/>
            <person name="Zimin A."/>
            <person name="Workman R."/>
            <person name="Fan Y."/>
            <person name="Pertea G."/>
            <person name="Grossman N."/>
            <person name="Wear M.P."/>
            <person name="Jia B."/>
            <person name="Miller H."/>
            <person name="Casadevall A."/>
            <person name="Timp W."/>
            <person name="Zhang S.X."/>
            <person name="Salzberg S.L."/>
        </authorList>
    </citation>
    <scope>NUCLEOTIDE SEQUENCE [LARGE SCALE GENOMIC DNA]</scope>
    <source>
        <strain evidence="1 2">JHH-5317</strain>
    </source>
</reference>
<dbReference type="OrthoDB" id="5967843at2759"/>
<sequence length="185" mass="20941">MLQQQHIRGFIKQVLLWAIFQQESLKIDEFNIGQALGLYMDRNPEAEVTDTELEALLDDNIQAMVGLYCSQLVHFQDGRLQFVYKSRKTYLITGEMSGLPAKLNFQKEESHALLADICIAYLTMSCFENPGDTLENGALGIIYRHCGAGSWKMEPLQRRDVGPKSGGTATGAHRKAIRRIVHRDR</sequence>
<gene>
    <name evidence="1" type="ORF">jhhlp_001768</name>
</gene>
<evidence type="ECO:0000313" key="2">
    <source>
        <dbReference type="Proteomes" id="UP000233524"/>
    </source>
</evidence>
<dbReference type="AlphaFoldDB" id="A0A2N3NGT5"/>